<feature type="domain" description="Laminin G" evidence="2">
    <location>
        <begin position="1"/>
        <end position="102"/>
    </location>
</feature>
<dbReference type="Proteomes" id="UP000001593">
    <property type="component" value="Unassembled WGS sequence"/>
</dbReference>
<evidence type="ECO:0000313" key="4">
    <source>
        <dbReference type="Proteomes" id="UP000001593"/>
    </source>
</evidence>
<gene>
    <name evidence="3" type="ORF">NEMVEDRAFT_v1g110991</name>
</gene>
<dbReference type="AlphaFoldDB" id="A7SAH0"/>
<accession>A7SAH0</accession>
<dbReference type="PROSITE" id="PS50025">
    <property type="entry name" value="LAM_G_DOMAIN"/>
    <property type="match status" value="1"/>
</dbReference>
<comment type="caution">
    <text evidence="1">Lacks conserved residue(s) required for the propagation of feature annotation.</text>
</comment>
<dbReference type="InterPro" id="IPR001791">
    <property type="entry name" value="Laminin_G"/>
</dbReference>
<dbReference type="PhylomeDB" id="A7SAH0"/>
<dbReference type="Pfam" id="PF02210">
    <property type="entry name" value="Laminin_G_2"/>
    <property type="match status" value="1"/>
</dbReference>
<dbReference type="PANTHER" id="PTHR15036">
    <property type="entry name" value="PIKACHURIN-LIKE PROTEIN"/>
    <property type="match status" value="1"/>
</dbReference>
<proteinExistence type="predicted"/>
<dbReference type="KEGG" id="nve:5510943"/>
<evidence type="ECO:0000259" key="2">
    <source>
        <dbReference type="PROSITE" id="PS50025"/>
    </source>
</evidence>
<reference evidence="3 4" key="1">
    <citation type="journal article" date="2007" name="Science">
        <title>Sea anemone genome reveals ancestral eumetazoan gene repertoire and genomic organization.</title>
        <authorList>
            <person name="Putnam N.H."/>
            <person name="Srivastava M."/>
            <person name="Hellsten U."/>
            <person name="Dirks B."/>
            <person name="Chapman J."/>
            <person name="Salamov A."/>
            <person name="Terry A."/>
            <person name="Shapiro H."/>
            <person name="Lindquist E."/>
            <person name="Kapitonov V.V."/>
            <person name="Jurka J."/>
            <person name="Genikhovich G."/>
            <person name="Grigoriev I.V."/>
            <person name="Lucas S.M."/>
            <person name="Steele R.E."/>
            <person name="Finnerty J.R."/>
            <person name="Technau U."/>
            <person name="Martindale M.Q."/>
            <person name="Rokhsar D.S."/>
        </authorList>
    </citation>
    <scope>NUCLEOTIDE SEQUENCE [LARGE SCALE GENOMIC DNA]</scope>
    <source>
        <strain evidence="4">CH2 X CH6</strain>
    </source>
</reference>
<protein>
    <recommendedName>
        <fullName evidence="2">Laminin G domain-containing protein</fullName>
    </recommendedName>
</protein>
<dbReference type="CDD" id="cd00110">
    <property type="entry name" value="LamG"/>
    <property type="match status" value="1"/>
</dbReference>
<dbReference type="InterPro" id="IPR013320">
    <property type="entry name" value="ConA-like_dom_sf"/>
</dbReference>
<dbReference type="SUPFAM" id="SSF49899">
    <property type="entry name" value="Concanavalin A-like lectins/glucanases"/>
    <property type="match status" value="1"/>
</dbReference>
<keyword evidence="4" id="KW-1185">Reference proteome</keyword>
<evidence type="ECO:0000256" key="1">
    <source>
        <dbReference type="PROSITE-ProRule" id="PRU00122"/>
    </source>
</evidence>
<evidence type="ECO:0000313" key="3">
    <source>
        <dbReference type="EMBL" id="EDO39276.1"/>
    </source>
</evidence>
<dbReference type="InterPro" id="IPR050372">
    <property type="entry name" value="Neurexin-related_CASP"/>
</dbReference>
<name>A7SAH0_NEMVE</name>
<dbReference type="Gene3D" id="2.60.120.200">
    <property type="match status" value="1"/>
</dbReference>
<dbReference type="InParanoid" id="A7SAH0"/>
<dbReference type="EMBL" id="DS469609">
    <property type="protein sequence ID" value="EDO39276.1"/>
    <property type="molecule type" value="Genomic_DNA"/>
</dbReference>
<feature type="non-terminal residue" evidence="3">
    <location>
        <position position="1"/>
    </location>
</feature>
<organism evidence="3 4">
    <name type="scientific">Nematostella vectensis</name>
    <name type="common">Starlet sea anemone</name>
    <dbReference type="NCBI Taxonomy" id="45351"/>
    <lineage>
        <taxon>Eukaryota</taxon>
        <taxon>Metazoa</taxon>
        <taxon>Cnidaria</taxon>
        <taxon>Anthozoa</taxon>
        <taxon>Hexacorallia</taxon>
        <taxon>Actiniaria</taxon>
        <taxon>Edwardsiidae</taxon>
        <taxon>Nematostella</taxon>
    </lineage>
</organism>
<dbReference type="OMA" id="IPDGGSH"/>
<sequence length="102" mass="11153">FLQLVFRVENGNGPFEVRYTPSNSMELCDGKWHRVNLNKIRNTASIQVDGNDPVEVKSPGSLGNTNLYDPLYVGGIPDGGSHKGLKITATYHGCIRGFVSSE</sequence>
<feature type="non-terminal residue" evidence="3">
    <location>
        <position position="102"/>
    </location>
</feature>
<dbReference type="PANTHER" id="PTHR15036:SF67">
    <property type="entry name" value="LAMININ SUBUNIT ALPHA-LIKE PROTEIN"/>
    <property type="match status" value="1"/>
</dbReference>
<dbReference type="HOGENOM" id="CLU_2284489_0_0_1"/>
<dbReference type="eggNOG" id="KOG1836">
    <property type="taxonomic scope" value="Eukaryota"/>
</dbReference>